<dbReference type="AlphaFoldDB" id="A0A0E3UZB8"/>
<evidence type="ECO:0000313" key="5">
    <source>
        <dbReference type="Proteomes" id="UP000033109"/>
    </source>
</evidence>
<feature type="domain" description="Outer membrane protein beta-barrel" evidence="3">
    <location>
        <begin position="5"/>
        <end position="221"/>
    </location>
</feature>
<dbReference type="InterPro" id="IPR011250">
    <property type="entry name" value="OMP/PagP_B-barrel"/>
</dbReference>
<evidence type="ECO:0000313" key="4">
    <source>
        <dbReference type="EMBL" id="AKD05181.1"/>
    </source>
</evidence>
<keyword evidence="1 2" id="KW-0732">Signal</keyword>
<name>A0A0E3UZB8_9BACT</name>
<accession>A0A0E3UZB8</accession>
<dbReference type="Proteomes" id="UP000033109">
    <property type="component" value="Chromosome"/>
</dbReference>
<sequence>MKKLFFAAVFACFSSAAFAQTSQGTIVASGSLGYQNITHKSDADTDKAGNKSFTIAPSIGYMLRDGLEAGISTDYTSSSGESNFYSIMPDGSRELLSSRETSDRCFAIGPYLRKYFSVSEKIVFTGQAYINYISTEHDSHSDYDNGSSRSSNTSTGFGIGVKPGITFFPTPEIGLSAGFGNLGYTRSTSTSELAYFEDYKSTSSDFGLNLSGSTLSFGLGYFISR</sequence>
<evidence type="ECO:0000259" key="3">
    <source>
        <dbReference type="Pfam" id="PF13505"/>
    </source>
</evidence>
<dbReference type="RefSeq" id="WP_046313450.1">
    <property type="nucleotide sequence ID" value="NZ_CBCSCY010000063.1"/>
</dbReference>
<protein>
    <recommendedName>
        <fullName evidence="3">Outer membrane protein beta-barrel domain-containing protein</fullName>
    </recommendedName>
</protein>
<organism evidence="4 5">
    <name type="scientific">Pontibacter korlensis</name>
    <dbReference type="NCBI Taxonomy" id="400092"/>
    <lineage>
        <taxon>Bacteria</taxon>
        <taxon>Pseudomonadati</taxon>
        <taxon>Bacteroidota</taxon>
        <taxon>Cytophagia</taxon>
        <taxon>Cytophagales</taxon>
        <taxon>Hymenobacteraceae</taxon>
        <taxon>Pontibacter</taxon>
    </lineage>
</organism>
<feature type="signal peptide" evidence="2">
    <location>
        <begin position="1"/>
        <end position="19"/>
    </location>
</feature>
<dbReference type="PATRIC" id="fig|400092.3.peg.4744"/>
<gene>
    <name evidence="4" type="ORF">PKOR_21570</name>
</gene>
<dbReference type="EMBL" id="CP009621">
    <property type="protein sequence ID" value="AKD05181.1"/>
    <property type="molecule type" value="Genomic_DNA"/>
</dbReference>
<dbReference type="SUPFAM" id="SSF56925">
    <property type="entry name" value="OMPA-like"/>
    <property type="match status" value="1"/>
</dbReference>
<dbReference type="STRING" id="400092.PKOR_21570"/>
<evidence type="ECO:0000256" key="1">
    <source>
        <dbReference type="ARBA" id="ARBA00022729"/>
    </source>
</evidence>
<feature type="chain" id="PRO_5002413388" description="Outer membrane protein beta-barrel domain-containing protein" evidence="2">
    <location>
        <begin position="20"/>
        <end position="225"/>
    </location>
</feature>
<dbReference type="InterPro" id="IPR027385">
    <property type="entry name" value="Beta-barrel_OMP"/>
</dbReference>
<reference evidence="4 5" key="1">
    <citation type="journal article" date="2015" name="Sci. Rep.">
        <title>Unraveling adaptation of Pontibacter korlensis to radiation and infertility in desert through complete genome and comparative transcriptomic analysis.</title>
        <authorList>
            <person name="Dai J."/>
            <person name="Dai W."/>
            <person name="Qiu C."/>
            <person name="Yang Z."/>
            <person name="Zhang Y."/>
            <person name="Zhou M."/>
            <person name="Zhang L."/>
            <person name="Fang C."/>
            <person name="Gao Q."/>
            <person name="Yang Q."/>
            <person name="Li X."/>
            <person name="Wang Z."/>
            <person name="Wang Z."/>
            <person name="Jia Z."/>
            <person name="Chen X."/>
        </authorList>
    </citation>
    <scope>NUCLEOTIDE SEQUENCE [LARGE SCALE GENOMIC DNA]</scope>
    <source>
        <strain evidence="4 5">X14-1T</strain>
    </source>
</reference>
<evidence type="ECO:0000256" key="2">
    <source>
        <dbReference type="SAM" id="SignalP"/>
    </source>
</evidence>
<dbReference type="HOGENOM" id="CLU_100971_1_0_10"/>
<dbReference type="KEGG" id="pko:PKOR_21570"/>
<dbReference type="OrthoDB" id="945117at2"/>
<dbReference type="Pfam" id="PF13505">
    <property type="entry name" value="OMP_b-brl"/>
    <property type="match status" value="1"/>
</dbReference>
<keyword evidence="5" id="KW-1185">Reference proteome</keyword>
<proteinExistence type="predicted"/>